<sequence length="317" mass="36190">MPDLKNKQADHQVYASLNELRRLQYKTQGFNFLPNQPVNSLLSGKHVSRLRGRGLNFEELRHYRAGDDIRSMDWKVTQRTGKPHIKVYTEEKERNVFLAIDQRMTMFFGSQGKMKSVIAAEVAALMAWRIIETGDRIGAVIYNDDDIKVIPAKRGHQHVVSILSEIIKKNHQLCVTNNHISSEQSAFSSSYNKMLIKLRNVCGHNALVILIGDGHGWNNQSSDNIKQLRQHNEVIACHVFDPLEMQLPEMSQMVVSDGNWQIQFSSEDTQTQQKYQAEIAQQLKTYSDTAKKYRIPLLSINTLTPVEKQVRKAFGGG</sequence>
<comment type="caution">
    <text evidence="2">The sequence shown here is derived from an EMBL/GenBank/DDBJ whole genome shotgun (WGS) entry which is preliminary data.</text>
</comment>
<dbReference type="InterPro" id="IPR002881">
    <property type="entry name" value="DUF58"/>
</dbReference>
<organism evidence="2 3">
    <name type="scientific">Litorilituus lipolyticus</name>
    <dbReference type="NCBI Taxonomy" id="2491017"/>
    <lineage>
        <taxon>Bacteria</taxon>
        <taxon>Pseudomonadati</taxon>
        <taxon>Pseudomonadota</taxon>
        <taxon>Gammaproteobacteria</taxon>
        <taxon>Alteromonadales</taxon>
        <taxon>Colwelliaceae</taxon>
        <taxon>Litorilituus</taxon>
    </lineage>
</organism>
<name>A0A502L0A8_9GAMM</name>
<dbReference type="PANTHER" id="PTHR33608">
    <property type="entry name" value="BLL2464 PROTEIN"/>
    <property type="match status" value="1"/>
</dbReference>
<dbReference type="OrthoDB" id="9776116at2"/>
<evidence type="ECO:0000313" key="2">
    <source>
        <dbReference type="EMBL" id="TPH15915.1"/>
    </source>
</evidence>
<dbReference type="PANTHER" id="PTHR33608:SF12">
    <property type="entry name" value="DUF58 DOMAIN-CONTAINING PROTEIN"/>
    <property type="match status" value="1"/>
</dbReference>
<dbReference type="Proteomes" id="UP000315303">
    <property type="component" value="Unassembled WGS sequence"/>
</dbReference>
<feature type="domain" description="DUF58" evidence="1">
    <location>
        <begin position="59"/>
        <end position="282"/>
    </location>
</feature>
<reference evidence="2 3" key="1">
    <citation type="submission" date="2019-01" db="EMBL/GenBank/DDBJ databases">
        <title>Litorilituus lipolytica sp. nov., isolated from intertidal sand of the Yellow Sea in China.</title>
        <authorList>
            <person name="Liu A."/>
        </authorList>
    </citation>
    <scope>NUCLEOTIDE SEQUENCE [LARGE SCALE GENOMIC DNA]</scope>
    <source>
        <strain evidence="2 3">RZ04</strain>
    </source>
</reference>
<protein>
    <submittedName>
        <fullName evidence="2">DUF58 domain-containing protein</fullName>
    </submittedName>
</protein>
<dbReference type="SUPFAM" id="SSF53300">
    <property type="entry name" value="vWA-like"/>
    <property type="match status" value="1"/>
</dbReference>
<gene>
    <name evidence="2" type="ORF">EPA86_08015</name>
</gene>
<keyword evidence="3" id="KW-1185">Reference proteome</keyword>
<dbReference type="InterPro" id="IPR036465">
    <property type="entry name" value="vWFA_dom_sf"/>
</dbReference>
<dbReference type="AlphaFoldDB" id="A0A502L0A8"/>
<dbReference type="Pfam" id="PF01882">
    <property type="entry name" value="DUF58"/>
    <property type="match status" value="1"/>
</dbReference>
<evidence type="ECO:0000313" key="3">
    <source>
        <dbReference type="Proteomes" id="UP000315303"/>
    </source>
</evidence>
<evidence type="ECO:0000259" key="1">
    <source>
        <dbReference type="Pfam" id="PF01882"/>
    </source>
</evidence>
<accession>A0A502L0A8</accession>
<dbReference type="EMBL" id="SAWY01000018">
    <property type="protein sequence ID" value="TPH15915.1"/>
    <property type="molecule type" value="Genomic_DNA"/>
</dbReference>
<proteinExistence type="predicted"/>